<evidence type="ECO:0000256" key="1">
    <source>
        <dbReference type="SAM" id="SignalP"/>
    </source>
</evidence>
<feature type="chain" id="PRO_5042592776" evidence="1">
    <location>
        <begin position="22"/>
        <end position="162"/>
    </location>
</feature>
<dbReference type="AlphaFoldDB" id="A0AAJ0U2Z9"/>
<protein>
    <submittedName>
        <fullName evidence="2">Uncharacterized protein</fullName>
    </submittedName>
</protein>
<reference evidence="2" key="1">
    <citation type="submission" date="2017-08" db="EMBL/GenBank/DDBJ databases">
        <authorList>
            <person name="Imhoff J.F."/>
            <person name="Rahn T."/>
            <person name="Kuenzel S."/>
            <person name="Neulinger S.C."/>
        </authorList>
    </citation>
    <scope>NUCLEOTIDE SEQUENCE</scope>
    <source>
        <strain evidence="2">DSM 11080</strain>
    </source>
</reference>
<comment type="caution">
    <text evidence="2">The sequence shown here is derived from an EMBL/GenBank/DDBJ whole genome shotgun (WGS) entry which is preliminary data.</text>
</comment>
<keyword evidence="1" id="KW-0732">Signal</keyword>
<evidence type="ECO:0000313" key="2">
    <source>
        <dbReference type="EMBL" id="MBK1704351.1"/>
    </source>
</evidence>
<dbReference type="EMBL" id="NRSJ01000009">
    <property type="protein sequence ID" value="MBK1704351.1"/>
    <property type="molecule type" value="Genomic_DNA"/>
</dbReference>
<name>A0AAJ0U2Z9_9GAMM</name>
<proteinExistence type="predicted"/>
<keyword evidence="3" id="KW-1185">Reference proteome</keyword>
<accession>A0AAJ0U2Z9</accession>
<gene>
    <name evidence="2" type="ORF">CKO40_07285</name>
</gene>
<dbReference type="Proteomes" id="UP001296776">
    <property type="component" value="Unassembled WGS sequence"/>
</dbReference>
<feature type="signal peptide" evidence="1">
    <location>
        <begin position="1"/>
        <end position="21"/>
    </location>
</feature>
<organism evidence="2 3">
    <name type="scientific">Halochromatium glycolicum</name>
    <dbReference type="NCBI Taxonomy" id="85075"/>
    <lineage>
        <taxon>Bacteria</taxon>
        <taxon>Pseudomonadati</taxon>
        <taxon>Pseudomonadota</taxon>
        <taxon>Gammaproteobacteria</taxon>
        <taxon>Chromatiales</taxon>
        <taxon>Chromatiaceae</taxon>
        <taxon>Halochromatium</taxon>
    </lineage>
</organism>
<sequence length="162" mass="17185">MRCFNGLGHPHLLLLLPVAVALIAGCAASPVDESEATQGERLVRQTALPARPTVASQGADRLFEAPRIRVSLAPAGAWSLRTEVTHPRLRCGSYATRVRFGTGNADCSRVEWLTPVSIGPARRQCNGATLVHSDSGSLSLVPEQMRRLNCAEVAVQCTGACG</sequence>
<dbReference type="RefSeq" id="WP_200345538.1">
    <property type="nucleotide sequence ID" value="NZ_NRSJ01000009.1"/>
</dbReference>
<reference evidence="2" key="2">
    <citation type="journal article" date="2020" name="Microorganisms">
        <title>Osmotic Adaptation and Compatible Solute Biosynthesis of Phototrophic Bacteria as Revealed from Genome Analyses.</title>
        <authorList>
            <person name="Imhoff J.F."/>
            <person name="Rahn T."/>
            <person name="Kunzel S."/>
            <person name="Keller A."/>
            <person name="Neulinger S.C."/>
        </authorList>
    </citation>
    <scope>NUCLEOTIDE SEQUENCE</scope>
    <source>
        <strain evidence="2">DSM 11080</strain>
    </source>
</reference>
<evidence type="ECO:0000313" key="3">
    <source>
        <dbReference type="Proteomes" id="UP001296776"/>
    </source>
</evidence>
<dbReference type="PROSITE" id="PS51257">
    <property type="entry name" value="PROKAR_LIPOPROTEIN"/>
    <property type="match status" value="1"/>
</dbReference>